<dbReference type="OrthoDB" id="2129491at2759"/>
<feature type="domain" description="EF-hand" evidence="4">
    <location>
        <begin position="90"/>
        <end position="125"/>
    </location>
</feature>
<dbReference type="Gene3D" id="3.30.800.10">
    <property type="entry name" value="Phosphatidylinositol Phosphate Kinase II Beta"/>
    <property type="match status" value="1"/>
</dbReference>
<dbReference type="SMART" id="SM00330">
    <property type="entry name" value="PIPKc"/>
    <property type="match status" value="1"/>
</dbReference>
<dbReference type="PANTHER" id="PTHR23086">
    <property type="entry name" value="PHOSPHATIDYLINOSITOL-4-PHOSPHATE 5-KINASE"/>
    <property type="match status" value="1"/>
</dbReference>
<dbReference type="GO" id="GO:0005886">
    <property type="term" value="C:plasma membrane"/>
    <property type="evidence" value="ECO:0007669"/>
    <property type="project" value="TreeGrafter"/>
</dbReference>
<keyword evidence="2" id="KW-0067">ATP-binding</keyword>
<dbReference type="GO" id="GO:0016308">
    <property type="term" value="F:1-phosphatidylinositol-4-phosphate 5-kinase activity"/>
    <property type="evidence" value="ECO:0007669"/>
    <property type="project" value="UniProtKB-EC"/>
</dbReference>
<dbReference type="EC" id="2.7.1.68" evidence="6"/>
<keyword evidence="2" id="KW-0418">Kinase</keyword>
<dbReference type="eggNOG" id="KOG0229">
    <property type="taxonomic scope" value="Eukaryota"/>
</dbReference>
<dbReference type="PROSITE" id="PS50222">
    <property type="entry name" value="EF_HAND_2"/>
    <property type="match status" value="1"/>
</dbReference>
<dbReference type="Gene3D" id="3.30.810.10">
    <property type="entry name" value="2-Layer Sandwich"/>
    <property type="match status" value="1"/>
</dbReference>
<evidence type="ECO:0000313" key="7">
    <source>
        <dbReference type="Proteomes" id="UP000008983"/>
    </source>
</evidence>
<dbReference type="EMBL" id="GL983450">
    <property type="protein sequence ID" value="EGR33428.1"/>
    <property type="molecule type" value="Genomic_DNA"/>
</dbReference>
<evidence type="ECO:0000259" key="4">
    <source>
        <dbReference type="PROSITE" id="PS50222"/>
    </source>
</evidence>
<keyword evidence="3" id="KW-0472">Membrane</keyword>
<gene>
    <name evidence="6" type="ORF">IMG5_053350</name>
</gene>
<accession>G0QMX4</accession>
<dbReference type="GeneID" id="14909606"/>
<organism evidence="6 7">
    <name type="scientific">Ichthyophthirius multifiliis</name>
    <name type="common">White spot disease agent</name>
    <name type="synonym">Ich</name>
    <dbReference type="NCBI Taxonomy" id="5932"/>
    <lineage>
        <taxon>Eukaryota</taxon>
        <taxon>Sar</taxon>
        <taxon>Alveolata</taxon>
        <taxon>Ciliophora</taxon>
        <taxon>Intramacronucleata</taxon>
        <taxon>Oligohymenophorea</taxon>
        <taxon>Hymenostomatida</taxon>
        <taxon>Ophryoglenina</taxon>
        <taxon>Ichthyophthirius</taxon>
    </lineage>
</organism>
<feature type="transmembrane region" description="Helical" evidence="3">
    <location>
        <begin position="581"/>
        <end position="601"/>
    </location>
</feature>
<dbReference type="InterPro" id="IPR027483">
    <property type="entry name" value="PInositol-4-P-4/5-kinase_C_sf"/>
</dbReference>
<dbReference type="SUPFAM" id="SSF47473">
    <property type="entry name" value="EF-hand"/>
    <property type="match status" value="1"/>
</dbReference>
<dbReference type="Pfam" id="PF01504">
    <property type="entry name" value="PIP5K"/>
    <property type="match status" value="2"/>
</dbReference>
<dbReference type="Gene3D" id="1.10.238.10">
    <property type="entry name" value="EF-hand"/>
    <property type="match status" value="1"/>
</dbReference>
<keyword evidence="2" id="KW-0547">Nucleotide-binding</keyword>
<dbReference type="Proteomes" id="UP000008983">
    <property type="component" value="Unassembled WGS sequence"/>
</dbReference>
<dbReference type="InterPro" id="IPR002498">
    <property type="entry name" value="PInositol-4-P-4/5-kinase_core"/>
</dbReference>
<keyword evidence="3" id="KW-1133">Transmembrane helix</keyword>
<feature type="domain" description="PIPK" evidence="5">
    <location>
        <begin position="296"/>
        <end position="687"/>
    </location>
</feature>
<dbReference type="RefSeq" id="XP_004037414.1">
    <property type="nucleotide sequence ID" value="XM_004037366.1"/>
</dbReference>
<evidence type="ECO:0000313" key="6">
    <source>
        <dbReference type="EMBL" id="EGR33428.1"/>
    </source>
</evidence>
<dbReference type="InterPro" id="IPR023610">
    <property type="entry name" value="PInositol-4/5-P-5/4-kinase"/>
</dbReference>
<keyword evidence="7" id="KW-1185">Reference proteome</keyword>
<evidence type="ECO:0000259" key="5">
    <source>
        <dbReference type="PROSITE" id="PS51455"/>
    </source>
</evidence>
<dbReference type="InterPro" id="IPR011992">
    <property type="entry name" value="EF-hand-dom_pair"/>
</dbReference>
<dbReference type="GO" id="GO:0005509">
    <property type="term" value="F:calcium ion binding"/>
    <property type="evidence" value="ECO:0007669"/>
    <property type="project" value="InterPro"/>
</dbReference>
<sequence>MGILGLDHISFISDRIFQLIDTRKQDQVTFEDYIRYLDIIINGSDIEKARMSFLFLTNHNQRKLLFSDIEQMIYKISIIWKDLTGSKIIPQKQHIDRVFKKLDKNNNGNVSFEEYSIFYQQNQDFFGWYDLFNEDLIIEQQIKEITRQNTSKEKKIIDQQKQKDLNNTKMHSHLVNLDLSVTNVILSLKQFEFHNKQNTNQGPLEKNNKIDELDEDFFLQKIEEILLQQLENNSLILQNLNNNIENRENRVFSENRVLSENKCDLNIDNYPEEAENINHNLTQRKATIFNIPTHKRNKQFRRNTSIYVGHENWNLVFCMMIGIQSSIKSLYMGDQKEISNKDFSYKYVTDLIHSSNKEKECIQYNFVDYAPLIFEKIRQDFNINRENYLKSLGPQTLLGHLIMGNMANLSDLCVSTKSFQKFQYYTEDSRFVIKSIGKNQAIFFRKKILEKYFLYIKNNQNSLIMKIFGLHKLKFIKEGKKIYTVCFIVSYNIFNTSFQINYRYELKGSTHKRQTKKNEEEFLDKTIAMKDLDFLKDKNQIKLNSKERNDLLCQIQKDSKFLSDNNIINYCLLTGFHQSKYIFIYIFIYLFIYYLFIYILLVNKQIFGQYCVYKANNKNNGFLYNQGINSKDNNYVYFLGIINIFTEYQTQQKLIHSLKSTIYGNIISTIPPFEYALRFTGFINKHVLAPSS</sequence>
<dbReference type="CDD" id="cd00139">
    <property type="entry name" value="PIPKc"/>
    <property type="match status" value="1"/>
</dbReference>
<dbReference type="InterPro" id="IPR027484">
    <property type="entry name" value="PInositol-4-P-5-kinase_N"/>
</dbReference>
<reference evidence="6 7" key="1">
    <citation type="submission" date="2011-07" db="EMBL/GenBank/DDBJ databases">
        <authorList>
            <person name="Coyne R."/>
            <person name="Brami D."/>
            <person name="Johnson J."/>
            <person name="Hostetler J."/>
            <person name="Hannick L."/>
            <person name="Clark T."/>
            <person name="Cassidy-Hanley D."/>
            <person name="Inman J."/>
        </authorList>
    </citation>
    <scope>NUCLEOTIDE SEQUENCE [LARGE SCALE GENOMIC DNA]</scope>
    <source>
        <strain evidence="6 7">G5</strain>
    </source>
</reference>
<proteinExistence type="predicted"/>
<dbReference type="STRING" id="857967.G0QMX4"/>
<dbReference type="InterPro" id="IPR018247">
    <property type="entry name" value="EF_Hand_1_Ca_BS"/>
</dbReference>
<dbReference type="PANTHER" id="PTHR23086:SF8">
    <property type="entry name" value="PHOSPHATIDYLINOSITOL 5-PHOSPHATE 4-KINASE, ISOFORM A"/>
    <property type="match status" value="1"/>
</dbReference>
<dbReference type="InterPro" id="IPR002048">
    <property type="entry name" value="EF_hand_dom"/>
</dbReference>
<dbReference type="SUPFAM" id="SSF56104">
    <property type="entry name" value="SAICAR synthase-like"/>
    <property type="match status" value="1"/>
</dbReference>
<keyword evidence="3" id="KW-0812">Transmembrane</keyword>
<dbReference type="GO" id="GO:0046854">
    <property type="term" value="P:phosphatidylinositol phosphate biosynthetic process"/>
    <property type="evidence" value="ECO:0007669"/>
    <property type="project" value="TreeGrafter"/>
</dbReference>
<dbReference type="PROSITE" id="PS00018">
    <property type="entry name" value="EF_HAND_1"/>
    <property type="match status" value="1"/>
</dbReference>
<dbReference type="OMA" id="PPREYAM"/>
<evidence type="ECO:0000256" key="1">
    <source>
        <dbReference type="ARBA" id="ARBA00022837"/>
    </source>
</evidence>
<dbReference type="PROSITE" id="PS51455">
    <property type="entry name" value="PIPK"/>
    <property type="match status" value="1"/>
</dbReference>
<name>G0QMX4_ICHMU</name>
<evidence type="ECO:0000256" key="2">
    <source>
        <dbReference type="PROSITE-ProRule" id="PRU00781"/>
    </source>
</evidence>
<evidence type="ECO:0000256" key="3">
    <source>
        <dbReference type="SAM" id="Phobius"/>
    </source>
</evidence>
<keyword evidence="2 6" id="KW-0808">Transferase</keyword>
<keyword evidence="1" id="KW-0106">Calcium</keyword>
<dbReference type="GO" id="GO:0005524">
    <property type="term" value="F:ATP binding"/>
    <property type="evidence" value="ECO:0007669"/>
    <property type="project" value="UniProtKB-UniRule"/>
</dbReference>
<protein>
    <submittedName>
        <fullName evidence="6">Phosphatidylinositol-4-phosphate 5-kinase family protein, putative</fullName>
        <ecNumber evidence="6">2.7.1.68</ecNumber>
    </submittedName>
</protein>
<dbReference type="InParanoid" id="G0QMX4"/>
<dbReference type="AlphaFoldDB" id="G0QMX4"/>